<dbReference type="InterPro" id="IPR053735">
    <property type="entry name" value="Type_III_TA_endoRNase"/>
</dbReference>
<gene>
    <name evidence="2" type="ORF">NCTC10723_00044</name>
</gene>
<evidence type="ECO:0000313" key="3">
    <source>
        <dbReference type="Proteomes" id="UP000255328"/>
    </source>
</evidence>
<dbReference type="Proteomes" id="UP000255328">
    <property type="component" value="Unassembled WGS sequence"/>
</dbReference>
<evidence type="ECO:0000313" key="2">
    <source>
        <dbReference type="EMBL" id="STO28733.1"/>
    </source>
</evidence>
<keyword evidence="1" id="KW-0175">Coiled coil</keyword>
<dbReference type="RefSeq" id="WP_115268207.1">
    <property type="nucleotide sequence ID" value="NZ_UGGU01000002.1"/>
</dbReference>
<dbReference type="Gene3D" id="3.10.129.130">
    <property type="match status" value="1"/>
</dbReference>
<dbReference type="AlphaFoldDB" id="A0A377GPM3"/>
<proteinExistence type="predicted"/>
<dbReference type="OrthoDB" id="1682300at2"/>
<dbReference type="EMBL" id="UGGU01000002">
    <property type="protein sequence ID" value="STO28733.1"/>
    <property type="molecule type" value="Genomic_DNA"/>
</dbReference>
<dbReference type="InterPro" id="IPR058108">
    <property type="entry name" value="CptIN-like"/>
</dbReference>
<name>A0A377GPM3_9FUSO</name>
<feature type="coiled-coil region" evidence="1">
    <location>
        <begin position="137"/>
        <end position="167"/>
    </location>
</feature>
<protein>
    <submittedName>
        <fullName evidence="2">Uncharacterized protein</fullName>
    </submittedName>
</protein>
<evidence type="ECO:0000256" key="1">
    <source>
        <dbReference type="SAM" id="Coils"/>
    </source>
</evidence>
<dbReference type="NCBIfam" id="NF047359">
    <property type="entry name" value="CptIN"/>
    <property type="match status" value="1"/>
</dbReference>
<dbReference type="CDD" id="cd17492">
    <property type="entry name" value="toxin_CptN"/>
    <property type="match status" value="1"/>
</dbReference>
<organism evidence="2 3">
    <name type="scientific">Fusobacterium necrogenes</name>
    <dbReference type="NCBI Taxonomy" id="858"/>
    <lineage>
        <taxon>Bacteria</taxon>
        <taxon>Fusobacteriati</taxon>
        <taxon>Fusobacteriota</taxon>
        <taxon>Fusobacteriia</taxon>
        <taxon>Fusobacteriales</taxon>
        <taxon>Fusobacteriaceae</taxon>
        <taxon>Fusobacterium</taxon>
    </lineage>
</organism>
<reference evidence="2 3" key="1">
    <citation type="submission" date="2018-06" db="EMBL/GenBank/DDBJ databases">
        <authorList>
            <consortium name="Pathogen Informatics"/>
            <person name="Doyle S."/>
        </authorList>
    </citation>
    <scope>NUCLEOTIDE SEQUENCE [LARGE SCALE GENOMIC DNA]</scope>
    <source>
        <strain evidence="2 3">NCTC10723</strain>
    </source>
</reference>
<accession>A0A377GPM3</accession>
<sequence>MKLKNSGVYTIKEEFFEKHQDKYLSENRGTGRPYYYVYKDKKIDGIYWLIPMSTKLEKAINKINTQYGGNEEKCPFYVINTQQKKSVFLIGNVFPITEKYIEGEFIETLTNKPLVIKDTKLIQKIEKKTAKYINYSMRVTKENTINLKKLLNELTEELKQEKNISQEIVYNPLTGHELKTLKGYELPKYDTNQWISKVEVEKNNLKVVDGSAATVPVVLKKDDKLITKDIEFYNIAQLDISKEFKKEHFKDLKLEPKKEQKISKQKSRGIER</sequence>
<keyword evidence="3" id="KW-1185">Reference proteome</keyword>